<keyword evidence="3" id="KW-1185">Reference proteome</keyword>
<keyword evidence="1" id="KW-0812">Transmembrane</keyword>
<gene>
    <name evidence="2" type="ORF">HNQ39_003646</name>
</gene>
<name>A0A7W9SS50_ARMRO</name>
<organism evidence="2 3">
    <name type="scientific">Armatimonas rosea</name>
    <dbReference type="NCBI Taxonomy" id="685828"/>
    <lineage>
        <taxon>Bacteria</taxon>
        <taxon>Bacillati</taxon>
        <taxon>Armatimonadota</taxon>
        <taxon>Armatimonadia</taxon>
        <taxon>Armatimonadales</taxon>
        <taxon>Armatimonadaceae</taxon>
        <taxon>Armatimonas</taxon>
    </lineage>
</organism>
<feature type="transmembrane region" description="Helical" evidence="1">
    <location>
        <begin position="74"/>
        <end position="93"/>
    </location>
</feature>
<feature type="transmembrane region" description="Helical" evidence="1">
    <location>
        <begin position="21"/>
        <end position="39"/>
    </location>
</feature>
<feature type="transmembrane region" description="Helical" evidence="1">
    <location>
        <begin position="45"/>
        <end position="67"/>
    </location>
</feature>
<dbReference type="RefSeq" id="WP_184199662.1">
    <property type="nucleotide sequence ID" value="NZ_JACHGW010000003.1"/>
</dbReference>
<dbReference type="AlphaFoldDB" id="A0A7W9SS50"/>
<comment type="caution">
    <text evidence="2">The sequence shown here is derived from an EMBL/GenBank/DDBJ whole genome shotgun (WGS) entry which is preliminary data.</text>
</comment>
<proteinExistence type="predicted"/>
<keyword evidence="1" id="KW-0472">Membrane</keyword>
<dbReference type="GO" id="GO:0016829">
    <property type="term" value="F:lyase activity"/>
    <property type="evidence" value="ECO:0007669"/>
    <property type="project" value="UniProtKB-KW"/>
</dbReference>
<protein>
    <submittedName>
        <fullName evidence="2">Formate hydrogenlyase subunit 3/multisubunit Na+/H+ antiporter MnhD subunit</fullName>
    </submittedName>
</protein>
<keyword evidence="1" id="KW-1133">Transmembrane helix</keyword>
<evidence type="ECO:0000256" key="1">
    <source>
        <dbReference type="SAM" id="Phobius"/>
    </source>
</evidence>
<feature type="transmembrane region" description="Helical" evidence="1">
    <location>
        <begin position="105"/>
        <end position="126"/>
    </location>
</feature>
<evidence type="ECO:0000313" key="2">
    <source>
        <dbReference type="EMBL" id="MBB6051836.1"/>
    </source>
</evidence>
<dbReference type="Proteomes" id="UP000520814">
    <property type="component" value="Unassembled WGS sequence"/>
</dbReference>
<keyword evidence="2" id="KW-0456">Lyase</keyword>
<evidence type="ECO:0000313" key="3">
    <source>
        <dbReference type="Proteomes" id="UP000520814"/>
    </source>
</evidence>
<sequence>MQQLQLEKPKRKAVRRTVMEWIVLATNVVPALLLTTVLRDIHHPVSLIGLGVLFGTVGFWGTSISLLTRARKVAALFEFLAALGWWCAAVYLIQHLENPLAPRGVPFLSGLVLIGLFLTWLASWLWRFRDDSEEGA</sequence>
<reference evidence="2 3" key="1">
    <citation type="submission" date="2020-08" db="EMBL/GenBank/DDBJ databases">
        <title>Genomic Encyclopedia of Type Strains, Phase IV (KMG-IV): sequencing the most valuable type-strain genomes for metagenomic binning, comparative biology and taxonomic classification.</title>
        <authorList>
            <person name="Goeker M."/>
        </authorList>
    </citation>
    <scope>NUCLEOTIDE SEQUENCE [LARGE SCALE GENOMIC DNA]</scope>
    <source>
        <strain evidence="2 3">DSM 23562</strain>
    </source>
</reference>
<dbReference type="EMBL" id="JACHGW010000003">
    <property type="protein sequence ID" value="MBB6051836.1"/>
    <property type="molecule type" value="Genomic_DNA"/>
</dbReference>
<accession>A0A7W9SS50</accession>